<name>A0ABY0VAY0_9PSED</name>
<keyword evidence="2" id="KW-1185">Reference proteome</keyword>
<protein>
    <submittedName>
        <fullName evidence="1">Uncharacterized protein</fullName>
    </submittedName>
</protein>
<dbReference type="Proteomes" id="UP000182476">
    <property type="component" value="Chromosome I"/>
</dbReference>
<sequence length="138" mass="15465">MHYTPGCAVPAARIQTPSRFTVTYSVNRRQNLDACLASAARERAQDYARENLKLDFADKTHWRELAGARGVHLPAWYVTATGGRLGRFAERLGLTIRDVYAVTGCRSFRAFVDQNPTWPLFAHVGVLLEIAVELDTQD</sequence>
<gene>
    <name evidence="1" type="ORF">SAMN04489801_0479</name>
</gene>
<proteinExistence type="predicted"/>
<reference evidence="1 2" key="1">
    <citation type="submission" date="2016-10" db="EMBL/GenBank/DDBJ databases">
        <authorList>
            <person name="Varghese N."/>
            <person name="Submissions S."/>
        </authorList>
    </citation>
    <scope>NUCLEOTIDE SEQUENCE [LARGE SCALE GENOMIC DNA]</scope>
    <source>
        <strain evidence="1 2">LMG 21607</strain>
    </source>
</reference>
<evidence type="ECO:0000313" key="2">
    <source>
        <dbReference type="Proteomes" id="UP000182476"/>
    </source>
</evidence>
<organism evidence="1 2">
    <name type="scientific">Pseudomonas mandelii</name>
    <dbReference type="NCBI Taxonomy" id="75612"/>
    <lineage>
        <taxon>Bacteria</taxon>
        <taxon>Pseudomonadati</taxon>
        <taxon>Pseudomonadota</taxon>
        <taxon>Gammaproteobacteria</taxon>
        <taxon>Pseudomonadales</taxon>
        <taxon>Pseudomonadaceae</taxon>
        <taxon>Pseudomonas</taxon>
    </lineage>
</organism>
<evidence type="ECO:0000313" key="1">
    <source>
        <dbReference type="EMBL" id="SDU03948.1"/>
    </source>
</evidence>
<accession>A0ABY0VAY0</accession>
<dbReference type="EMBL" id="LT629796">
    <property type="protein sequence ID" value="SDU03948.1"/>
    <property type="molecule type" value="Genomic_DNA"/>
</dbReference>